<feature type="non-terminal residue" evidence="13">
    <location>
        <position position="1"/>
    </location>
</feature>
<evidence type="ECO:0000256" key="6">
    <source>
        <dbReference type="ARBA" id="ARBA00022737"/>
    </source>
</evidence>
<dbReference type="FunFam" id="3.40.30.10:FF:000023">
    <property type="entry name" value="Protein disulfide-isomerase"/>
    <property type="match status" value="1"/>
</dbReference>
<evidence type="ECO:0000256" key="5">
    <source>
        <dbReference type="ARBA" id="ARBA00022729"/>
    </source>
</evidence>
<dbReference type="EC" id="5.3.4.1" evidence="4"/>
<dbReference type="PANTHER" id="PTHR18929">
    <property type="entry name" value="PROTEIN DISULFIDE ISOMERASE"/>
    <property type="match status" value="1"/>
</dbReference>
<dbReference type="GO" id="GO:0006457">
    <property type="term" value="P:protein folding"/>
    <property type="evidence" value="ECO:0007669"/>
    <property type="project" value="TreeGrafter"/>
</dbReference>
<dbReference type="AlphaFoldDB" id="A0A147BA69"/>
<keyword evidence="9 13" id="KW-0413">Isomerase</keyword>
<evidence type="ECO:0000256" key="10">
    <source>
        <dbReference type="ARBA" id="ARBA00023284"/>
    </source>
</evidence>
<reference evidence="13" key="1">
    <citation type="submission" date="2016-03" db="EMBL/GenBank/DDBJ databases">
        <title>Gut transcriptome analysis on engorged females of Ornithodoros mimon (Acari: Argasidae) and phylogenetic inferences of soft ticks.</title>
        <authorList>
            <person name="Landulfo G.A."/>
            <person name="Giovanni D."/>
            <person name="Carvalho E."/>
            <person name="Junqueira-de-Azevedo I."/>
            <person name="Patane J."/>
            <person name="Mendoca R."/>
            <person name="Barros-Battesti D."/>
        </authorList>
    </citation>
    <scope>NUCLEOTIDE SEQUENCE</scope>
    <source>
        <strain evidence="13">Females</strain>
        <tissue evidence="13">Gut</tissue>
    </source>
</reference>
<dbReference type="FunFam" id="3.40.30.10:FF:000042">
    <property type="entry name" value="protein disulfide-isomerase A2"/>
    <property type="match status" value="1"/>
</dbReference>
<organism evidence="13">
    <name type="scientific">Alectorobius mimon</name>
    <dbReference type="NCBI Taxonomy" id="360319"/>
    <lineage>
        <taxon>Eukaryota</taxon>
        <taxon>Metazoa</taxon>
        <taxon>Ecdysozoa</taxon>
        <taxon>Arthropoda</taxon>
        <taxon>Chelicerata</taxon>
        <taxon>Arachnida</taxon>
        <taxon>Acari</taxon>
        <taxon>Parasitiformes</taxon>
        <taxon>Ixodida</taxon>
        <taxon>Ixodoidea</taxon>
        <taxon>Argasidae</taxon>
        <taxon>Ornithodorinae</taxon>
        <taxon>Alectorobius</taxon>
    </lineage>
</organism>
<dbReference type="PRINTS" id="PR00421">
    <property type="entry name" value="THIOREDOXIN"/>
</dbReference>
<evidence type="ECO:0000256" key="4">
    <source>
        <dbReference type="ARBA" id="ARBA00012723"/>
    </source>
</evidence>
<comment type="catalytic activity">
    <reaction evidence="1">
        <text>Catalyzes the rearrangement of -S-S- bonds in proteins.</text>
        <dbReference type="EC" id="5.3.4.1"/>
    </reaction>
</comment>
<evidence type="ECO:0000256" key="3">
    <source>
        <dbReference type="ARBA" id="ARBA00006347"/>
    </source>
</evidence>
<dbReference type="InterPro" id="IPR017937">
    <property type="entry name" value="Thioredoxin_CS"/>
</dbReference>
<accession>A0A147BA69</accession>
<dbReference type="Pfam" id="PF13848">
    <property type="entry name" value="Thioredoxin_6"/>
    <property type="match status" value="1"/>
</dbReference>
<evidence type="ECO:0000259" key="12">
    <source>
        <dbReference type="PROSITE" id="PS51352"/>
    </source>
</evidence>
<dbReference type="GO" id="GO:0005788">
    <property type="term" value="C:endoplasmic reticulum lumen"/>
    <property type="evidence" value="ECO:0007669"/>
    <property type="project" value="UniProtKB-SubCell"/>
</dbReference>
<feature type="non-terminal residue" evidence="13">
    <location>
        <position position="299"/>
    </location>
</feature>
<proteinExistence type="inferred from homology"/>
<dbReference type="InterPro" id="IPR036249">
    <property type="entry name" value="Thioredoxin-like_sf"/>
</dbReference>
<protein>
    <recommendedName>
        <fullName evidence="4">protein disulfide-isomerase</fullName>
        <ecNumber evidence="4">5.3.4.1</ecNumber>
    </recommendedName>
</protein>
<keyword evidence="6" id="KW-0677">Repeat</keyword>
<dbReference type="Pfam" id="PF00085">
    <property type="entry name" value="Thioredoxin"/>
    <property type="match status" value="1"/>
</dbReference>
<dbReference type="PANTHER" id="PTHR18929:SF240">
    <property type="entry name" value="PROTEIN DISULFIDE-ISOMERASE"/>
    <property type="match status" value="1"/>
</dbReference>
<dbReference type="InterPro" id="IPR005788">
    <property type="entry name" value="PDI_thioredoxin-like_dom"/>
</dbReference>
<comment type="similarity">
    <text evidence="3 11">Belongs to the protein disulfide isomerase family.</text>
</comment>
<evidence type="ECO:0000313" key="13">
    <source>
        <dbReference type="EMBL" id="JAR87651.1"/>
    </source>
</evidence>
<keyword evidence="8" id="KW-1015">Disulfide bond</keyword>
<keyword evidence="7" id="KW-0256">Endoplasmic reticulum</keyword>
<dbReference type="Gene3D" id="3.40.30.10">
    <property type="entry name" value="Glutaredoxin"/>
    <property type="match status" value="3"/>
</dbReference>
<dbReference type="CDD" id="cd02982">
    <property type="entry name" value="PDI_b'_family"/>
    <property type="match status" value="1"/>
</dbReference>
<dbReference type="CDD" id="cd02961">
    <property type="entry name" value="PDI_a_family"/>
    <property type="match status" value="1"/>
</dbReference>
<dbReference type="SUPFAM" id="SSF52833">
    <property type="entry name" value="Thioredoxin-like"/>
    <property type="match status" value="3"/>
</dbReference>
<comment type="subcellular location">
    <subcellularLocation>
        <location evidence="2">Endoplasmic reticulum lumen</location>
    </subcellularLocation>
</comment>
<dbReference type="PROSITE" id="PS00194">
    <property type="entry name" value="THIOREDOXIN_1"/>
    <property type="match status" value="1"/>
</dbReference>
<evidence type="ECO:0000256" key="2">
    <source>
        <dbReference type="ARBA" id="ARBA00004319"/>
    </source>
</evidence>
<dbReference type="InterPro" id="IPR013766">
    <property type="entry name" value="Thioredoxin_domain"/>
</dbReference>
<evidence type="ECO:0000256" key="7">
    <source>
        <dbReference type="ARBA" id="ARBA00022824"/>
    </source>
</evidence>
<sequence length="299" mass="33461">KFSLLCCIYLVRSADYETEESVLVLKSTNFEDAVKEHKHILIEFYAPWCGHCKALAPEYAKAAKALAEENSAIKLAKVDATVETELAEKHEIKGYPTIKFFRDGTPMEFRGGRTADDIIRWLKKKTGPPAVDLSSVEVARTFVDGSEVAVVGFFKDASSKDAKAYLEAASTLDDFVFGIASDDAVYKELKVEKDGVVLFKKFDEGRTAFDGDYTVDAVKSFVRTSSLPLVIEFTHDSAQKVFGGEIKSHNLLFVSKKSAEYEPLLKTFREVASDFRKKVLFVTIDVDDEDHARILEFFS</sequence>
<feature type="domain" description="Thioredoxin" evidence="12">
    <location>
        <begin position="1"/>
        <end position="127"/>
    </location>
</feature>
<dbReference type="GO" id="GO:0034976">
    <property type="term" value="P:response to endoplasmic reticulum stress"/>
    <property type="evidence" value="ECO:0007669"/>
    <property type="project" value="TreeGrafter"/>
</dbReference>
<evidence type="ECO:0000256" key="9">
    <source>
        <dbReference type="ARBA" id="ARBA00023235"/>
    </source>
</evidence>
<dbReference type="GO" id="GO:0003756">
    <property type="term" value="F:protein disulfide isomerase activity"/>
    <property type="evidence" value="ECO:0007669"/>
    <property type="project" value="UniProtKB-EC"/>
</dbReference>
<dbReference type="NCBIfam" id="TIGR01126">
    <property type="entry name" value="pdi_dom"/>
    <property type="match status" value="1"/>
</dbReference>
<keyword evidence="5" id="KW-0732">Signal</keyword>
<evidence type="ECO:0000256" key="11">
    <source>
        <dbReference type="RuleBase" id="RU004208"/>
    </source>
</evidence>
<dbReference type="EMBL" id="GEIB01000113">
    <property type="protein sequence ID" value="JAR87651.1"/>
    <property type="molecule type" value="Transcribed_RNA"/>
</dbReference>
<dbReference type="PROSITE" id="PS51352">
    <property type="entry name" value="THIOREDOXIN_2"/>
    <property type="match status" value="1"/>
</dbReference>
<evidence type="ECO:0000256" key="1">
    <source>
        <dbReference type="ARBA" id="ARBA00001182"/>
    </source>
</evidence>
<dbReference type="CDD" id="cd02981">
    <property type="entry name" value="PDI_b_family"/>
    <property type="match status" value="1"/>
</dbReference>
<evidence type="ECO:0000256" key="8">
    <source>
        <dbReference type="ARBA" id="ARBA00023157"/>
    </source>
</evidence>
<keyword evidence="10" id="KW-0676">Redox-active center</keyword>
<name>A0A147BA69_9ACAR</name>